<evidence type="ECO:0000313" key="11">
    <source>
        <dbReference type="Proteomes" id="UP000029665"/>
    </source>
</evidence>
<evidence type="ECO:0000313" key="10">
    <source>
        <dbReference type="EMBL" id="CDO69893.1"/>
    </source>
</evidence>
<feature type="transmembrane region" description="Helical" evidence="8">
    <location>
        <begin position="189"/>
        <end position="213"/>
    </location>
</feature>
<dbReference type="SUPFAM" id="SSF103473">
    <property type="entry name" value="MFS general substrate transporter"/>
    <property type="match status" value="1"/>
</dbReference>
<evidence type="ECO:0000256" key="7">
    <source>
        <dbReference type="SAM" id="MobiDB-lite"/>
    </source>
</evidence>
<sequence length="556" mass="60507">MSTTDFQDDKGAKSGSGEWKRRDVEAHAVQVETHDVFEDDPSLDPVYQAKARILNDAFQEIGMGRYQWYLFIVAGFGWFSDNLWPIVTGLILDPVVNEFNFQGPFLKLGQNIGLLVGAAFWGVASDVWGRKWCFNITLFITGVFAIAAGASPNYIALCSLAAVWSIGVGGNLPVDSAVFLEFVPASHQYLLTVLSIWWAFGQLVGSLVAWPLIADFSCASAADCPRASNQGWRYFLYAMGGLMMFFFVIRFFVFDMYESPKYLMGRGRDAEAVEVVHRVAKYNGRESSLTLELLQEVERQAGKGATGQAAMDTSAKAAVIRKLRTFGGSHVKGLFATRKLAYSTSLLIIVWALIGLAFPLYNGFVTYFLATRGADFGDGSVYITYRNQVILSVIGVPGALLAGWMVELPYLGRKGTLAISTIITGVFLFASTTARTSNALLGWNCGFTFTSNVMYGVLYAVSPELFPTKDRGTGNAIVGSANRVFGIMVGPLSHISRGITLSACADRDMVCLQAPIIALYADLSTSVPIWVSGALFLVSGLIALLLPFEPRGRASI</sequence>
<evidence type="ECO:0000256" key="1">
    <source>
        <dbReference type="ARBA" id="ARBA00004141"/>
    </source>
</evidence>
<feature type="transmembrane region" description="Helical" evidence="8">
    <location>
        <begin position="68"/>
        <end position="92"/>
    </location>
</feature>
<dbReference type="FunFam" id="1.20.1250.20:FF:000171">
    <property type="entry name" value="MFS general substrate transporter"/>
    <property type="match status" value="1"/>
</dbReference>
<dbReference type="OrthoDB" id="3936150at2759"/>
<dbReference type="PROSITE" id="PS50850">
    <property type="entry name" value="MFS"/>
    <property type="match status" value="1"/>
</dbReference>
<feature type="compositionally biased region" description="Basic and acidic residues" evidence="7">
    <location>
        <begin position="7"/>
        <end position="20"/>
    </location>
</feature>
<feature type="transmembrane region" description="Helical" evidence="8">
    <location>
        <begin position="112"/>
        <end position="129"/>
    </location>
</feature>
<keyword evidence="11" id="KW-1185">Reference proteome</keyword>
<dbReference type="OMA" id="LLWFIWM"/>
<dbReference type="HOGENOM" id="CLU_001265_52_2_1"/>
<evidence type="ECO:0000256" key="8">
    <source>
        <dbReference type="SAM" id="Phobius"/>
    </source>
</evidence>
<keyword evidence="4 8" id="KW-0812">Transmembrane</keyword>
<feature type="transmembrane region" description="Helical" evidence="8">
    <location>
        <begin position="348"/>
        <end position="369"/>
    </location>
</feature>
<dbReference type="InterPro" id="IPR005828">
    <property type="entry name" value="MFS_sugar_transport-like"/>
</dbReference>
<keyword evidence="6 8" id="KW-0472">Membrane</keyword>
<evidence type="ECO:0000256" key="4">
    <source>
        <dbReference type="ARBA" id="ARBA00022692"/>
    </source>
</evidence>
<dbReference type="PANTHER" id="PTHR23511:SF12">
    <property type="entry name" value="TRANSPORTER, PUTATIVE (AFU_ORTHOLOGUE AFUA_7G01740)-RELATED"/>
    <property type="match status" value="1"/>
</dbReference>
<comment type="caution">
    <text evidence="10">The sequence shown here is derived from an EMBL/GenBank/DDBJ whole genome shotgun (WGS) entry which is preliminary data.</text>
</comment>
<keyword evidence="3" id="KW-0813">Transport</keyword>
<feature type="domain" description="Major facilitator superfamily (MFS) profile" evidence="9">
    <location>
        <begin position="70"/>
        <end position="551"/>
    </location>
</feature>
<evidence type="ECO:0000259" key="9">
    <source>
        <dbReference type="PROSITE" id="PS50850"/>
    </source>
</evidence>
<protein>
    <recommendedName>
        <fullName evidence="9">Major facilitator superfamily (MFS) profile domain-containing protein</fullName>
    </recommendedName>
</protein>
<dbReference type="Proteomes" id="UP000029665">
    <property type="component" value="Unassembled WGS sequence"/>
</dbReference>
<feature type="transmembrane region" description="Helical" evidence="8">
    <location>
        <begin position="529"/>
        <end position="548"/>
    </location>
</feature>
<evidence type="ECO:0000256" key="3">
    <source>
        <dbReference type="ARBA" id="ARBA00022448"/>
    </source>
</evidence>
<dbReference type="CDD" id="cd17316">
    <property type="entry name" value="MFS_SV2_like"/>
    <property type="match status" value="1"/>
</dbReference>
<dbReference type="PANTHER" id="PTHR23511">
    <property type="entry name" value="SYNAPTIC VESICLE GLYCOPROTEIN 2"/>
    <property type="match status" value="1"/>
</dbReference>
<feature type="transmembrane region" description="Helical" evidence="8">
    <location>
        <begin position="136"/>
        <end position="169"/>
    </location>
</feature>
<keyword evidence="5 8" id="KW-1133">Transmembrane helix</keyword>
<dbReference type="EMBL" id="CCBP010000057">
    <property type="protein sequence ID" value="CDO69893.1"/>
    <property type="molecule type" value="Genomic_DNA"/>
</dbReference>
<name>A0A060SBY7_PYCCI</name>
<gene>
    <name evidence="10" type="ORF">BN946_scf184884.g52</name>
</gene>
<feature type="transmembrane region" description="Helical" evidence="8">
    <location>
        <begin position="389"/>
        <end position="411"/>
    </location>
</feature>
<evidence type="ECO:0000256" key="5">
    <source>
        <dbReference type="ARBA" id="ARBA00022989"/>
    </source>
</evidence>
<feature type="transmembrane region" description="Helical" evidence="8">
    <location>
        <begin position="234"/>
        <end position="254"/>
    </location>
</feature>
<evidence type="ECO:0000256" key="6">
    <source>
        <dbReference type="ARBA" id="ARBA00023136"/>
    </source>
</evidence>
<comment type="subcellular location">
    <subcellularLocation>
        <location evidence="1">Membrane</location>
        <topology evidence="1">Multi-pass membrane protein</topology>
    </subcellularLocation>
</comment>
<comment type="similarity">
    <text evidence="2">Belongs to the major facilitator superfamily.</text>
</comment>
<dbReference type="InterPro" id="IPR036259">
    <property type="entry name" value="MFS_trans_sf"/>
</dbReference>
<feature type="transmembrane region" description="Helical" evidence="8">
    <location>
        <begin position="441"/>
        <end position="461"/>
    </location>
</feature>
<dbReference type="GO" id="GO:0016020">
    <property type="term" value="C:membrane"/>
    <property type="evidence" value="ECO:0007669"/>
    <property type="project" value="UniProtKB-SubCell"/>
</dbReference>
<organism evidence="10 11">
    <name type="scientific">Pycnoporus cinnabarinus</name>
    <name type="common">Cinnabar-red polypore</name>
    <name type="synonym">Trametes cinnabarina</name>
    <dbReference type="NCBI Taxonomy" id="5643"/>
    <lineage>
        <taxon>Eukaryota</taxon>
        <taxon>Fungi</taxon>
        <taxon>Dikarya</taxon>
        <taxon>Basidiomycota</taxon>
        <taxon>Agaricomycotina</taxon>
        <taxon>Agaricomycetes</taxon>
        <taxon>Polyporales</taxon>
        <taxon>Polyporaceae</taxon>
        <taxon>Trametes</taxon>
    </lineage>
</organism>
<feature type="region of interest" description="Disordered" evidence="7">
    <location>
        <begin position="1"/>
        <end position="20"/>
    </location>
</feature>
<dbReference type="AlphaFoldDB" id="A0A060SBY7"/>
<dbReference type="Pfam" id="PF00083">
    <property type="entry name" value="Sugar_tr"/>
    <property type="match status" value="1"/>
</dbReference>
<dbReference type="InterPro" id="IPR020846">
    <property type="entry name" value="MFS_dom"/>
</dbReference>
<accession>A0A060SBY7</accession>
<proteinExistence type="inferred from homology"/>
<dbReference type="GO" id="GO:0022857">
    <property type="term" value="F:transmembrane transporter activity"/>
    <property type="evidence" value="ECO:0007669"/>
    <property type="project" value="InterPro"/>
</dbReference>
<evidence type="ECO:0000256" key="2">
    <source>
        <dbReference type="ARBA" id="ARBA00008335"/>
    </source>
</evidence>
<dbReference type="Gene3D" id="1.20.1250.20">
    <property type="entry name" value="MFS general substrate transporter like domains"/>
    <property type="match status" value="1"/>
</dbReference>
<reference evidence="10" key="1">
    <citation type="submission" date="2014-01" db="EMBL/GenBank/DDBJ databases">
        <title>The genome of the white-rot fungus Pycnoporus cinnabarinus: a basidiomycete model with a versatile arsenal for lignocellulosic biomass breakdown.</title>
        <authorList>
            <person name="Levasseur A."/>
            <person name="Lomascolo A."/>
            <person name="Ruiz-Duenas F.J."/>
            <person name="Uzan E."/>
            <person name="Piumi F."/>
            <person name="Kues U."/>
            <person name="Ram A.F.J."/>
            <person name="Murat C."/>
            <person name="Haon M."/>
            <person name="Benoit I."/>
            <person name="Arfi Y."/>
            <person name="Chevret D."/>
            <person name="Drula E."/>
            <person name="Kwon M.J."/>
            <person name="Gouret P."/>
            <person name="Lesage-Meessen L."/>
            <person name="Lombard V."/>
            <person name="Mariette J."/>
            <person name="Noirot C."/>
            <person name="Park J."/>
            <person name="Patyshakuliyeva A."/>
            <person name="Wieneger R.A.B."/>
            <person name="Wosten H.A.B."/>
            <person name="Martin F."/>
            <person name="Coutinho P.M."/>
            <person name="de Vries R."/>
            <person name="Martinez A.T."/>
            <person name="Klopp C."/>
            <person name="Pontarotti P."/>
            <person name="Henrissat B."/>
            <person name="Record E."/>
        </authorList>
    </citation>
    <scope>NUCLEOTIDE SEQUENCE [LARGE SCALE GENOMIC DNA]</scope>
    <source>
        <strain evidence="10">BRFM137</strain>
    </source>
</reference>